<dbReference type="AlphaFoldDB" id="A0A0E9UKD3"/>
<protein>
    <submittedName>
        <fullName evidence="1">Uncharacterized protein</fullName>
    </submittedName>
</protein>
<evidence type="ECO:0000313" key="1">
    <source>
        <dbReference type="EMBL" id="JAH66252.1"/>
    </source>
</evidence>
<reference evidence="1" key="1">
    <citation type="submission" date="2014-11" db="EMBL/GenBank/DDBJ databases">
        <authorList>
            <person name="Amaro Gonzalez C."/>
        </authorList>
    </citation>
    <scope>NUCLEOTIDE SEQUENCE</scope>
</reference>
<accession>A0A0E9UKD3</accession>
<proteinExistence type="predicted"/>
<reference evidence="1" key="2">
    <citation type="journal article" date="2015" name="Fish Shellfish Immunol.">
        <title>Early steps in the European eel (Anguilla anguilla)-Vibrio vulnificus interaction in the gills: Role of the RtxA13 toxin.</title>
        <authorList>
            <person name="Callol A."/>
            <person name="Pajuelo D."/>
            <person name="Ebbesson L."/>
            <person name="Teles M."/>
            <person name="MacKenzie S."/>
            <person name="Amaro C."/>
        </authorList>
    </citation>
    <scope>NUCLEOTIDE SEQUENCE</scope>
</reference>
<name>A0A0E9UKD3_ANGAN</name>
<dbReference type="EMBL" id="GBXM01042325">
    <property type="protein sequence ID" value="JAH66252.1"/>
    <property type="molecule type" value="Transcribed_RNA"/>
</dbReference>
<sequence>MHYRSGQTQALTGHRTGYP</sequence>
<organism evidence="1">
    <name type="scientific">Anguilla anguilla</name>
    <name type="common">European freshwater eel</name>
    <name type="synonym">Muraena anguilla</name>
    <dbReference type="NCBI Taxonomy" id="7936"/>
    <lineage>
        <taxon>Eukaryota</taxon>
        <taxon>Metazoa</taxon>
        <taxon>Chordata</taxon>
        <taxon>Craniata</taxon>
        <taxon>Vertebrata</taxon>
        <taxon>Euteleostomi</taxon>
        <taxon>Actinopterygii</taxon>
        <taxon>Neopterygii</taxon>
        <taxon>Teleostei</taxon>
        <taxon>Anguilliformes</taxon>
        <taxon>Anguillidae</taxon>
        <taxon>Anguilla</taxon>
    </lineage>
</organism>